<gene>
    <name evidence="1" type="ORF">ENQ34_01425</name>
</gene>
<comment type="caution">
    <text evidence="1">The sequence shown here is derived from an EMBL/GenBank/DDBJ whole genome shotgun (WGS) entry which is preliminary data.</text>
</comment>
<reference evidence="1" key="1">
    <citation type="journal article" date="2020" name="mSystems">
        <title>Genome- and Community-Level Interaction Insights into Carbon Utilization and Element Cycling Functions of Hydrothermarchaeota in Hydrothermal Sediment.</title>
        <authorList>
            <person name="Zhou Z."/>
            <person name="Liu Y."/>
            <person name="Xu W."/>
            <person name="Pan J."/>
            <person name="Luo Z.H."/>
            <person name="Li M."/>
        </authorList>
    </citation>
    <scope>NUCLEOTIDE SEQUENCE [LARGE SCALE GENOMIC DNA]</scope>
    <source>
        <strain evidence="1">SpSt-300</strain>
    </source>
</reference>
<dbReference type="PROSITE" id="PS51257">
    <property type="entry name" value="PROKAR_LIPOPROTEIN"/>
    <property type="match status" value="1"/>
</dbReference>
<evidence type="ECO:0008006" key="2">
    <source>
        <dbReference type="Google" id="ProtNLM"/>
    </source>
</evidence>
<evidence type="ECO:0000313" key="1">
    <source>
        <dbReference type="EMBL" id="HEL65330.1"/>
    </source>
</evidence>
<protein>
    <recommendedName>
        <fullName evidence="2">Ger(X)C family spore germination protein</fullName>
    </recommendedName>
</protein>
<accession>A0A7C2EIF3</accession>
<sequence>MRLVALVLVVLAVFTAGCWDLKEVEDLAFVTGMAVDAAPRGEIRLLVQVINSRAFGGGVRAPITPGVSISAK</sequence>
<dbReference type="EMBL" id="DSMU01000092">
    <property type="protein sequence ID" value="HEL65330.1"/>
    <property type="molecule type" value="Genomic_DNA"/>
</dbReference>
<organism evidence="1">
    <name type="scientific">Ammonifex degensii</name>
    <dbReference type="NCBI Taxonomy" id="42838"/>
    <lineage>
        <taxon>Bacteria</taxon>
        <taxon>Bacillati</taxon>
        <taxon>Bacillota</taxon>
        <taxon>Clostridia</taxon>
        <taxon>Thermoanaerobacterales</taxon>
        <taxon>Thermoanaerobacteraceae</taxon>
        <taxon>Ammonifex</taxon>
    </lineage>
</organism>
<proteinExistence type="predicted"/>
<name>A0A7C2EIF3_9THEO</name>
<dbReference type="AlphaFoldDB" id="A0A7C2EIF3"/>